<dbReference type="HOGENOM" id="CLU_1860784_0_0_2"/>
<dbReference type="RefSeq" id="WP_012713305.1">
    <property type="nucleotide sequence ID" value="NC_012589.1"/>
</dbReference>
<feature type="transmembrane region" description="Helical" evidence="1">
    <location>
        <begin position="21"/>
        <end position="42"/>
    </location>
</feature>
<protein>
    <submittedName>
        <fullName evidence="2">ABC transporter, ATP binding protein related protein</fullName>
    </submittedName>
</protein>
<dbReference type="KEGG" id="sis:LS215_0867"/>
<proteinExistence type="predicted"/>
<sequence length="137" mass="15477">MNIFSYVKNAFIFTFLNDRKYILIAAFLIIALMLGYYYLFYYFGFGYLIFNTAFIYYVLFVSVILSIFIGLSLTFTIYSISKRIKVTKSVIGSIISSILPSTLCCSSILPTIIFSIAGSYTAITLGGKIEAISRYII</sequence>
<gene>
    <name evidence="2" type="ordered locus">LS215_0867</name>
</gene>
<keyword evidence="1" id="KW-0472">Membrane</keyword>
<feature type="transmembrane region" description="Helical" evidence="1">
    <location>
        <begin position="54"/>
        <end position="78"/>
    </location>
</feature>
<dbReference type="Proteomes" id="UP000001747">
    <property type="component" value="Chromosome"/>
</dbReference>
<feature type="transmembrane region" description="Helical" evidence="1">
    <location>
        <begin position="90"/>
        <end position="117"/>
    </location>
</feature>
<evidence type="ECO:0000313" key="2">
    <source>
        <dbReference type="EMBL" id="ACP34921.1"/>
    </source>
</evidence>
<dbReference type="AlphaFoldDB" id="C3MNF8"/>
<keyword evidence="1" id="KW-1133">Transmembrane helix</keyword>
<organism evidence="2 3">
    <name type="scientific">Saccharolobus islandicus (strain L.S.2.15 / Lassen #1)</name>
    <name type="common">Sulfolobus islandicus</name>
    <dbReference type="NCBI Taxonomy" id="429572"/>
    <lineage>
        <taxon>Archaea</taxon>
        <taxon>Thermoproteota</taxon>
        <taxon>Thermoprotei</taxon>
        <taxon>Sulfolobales</taxon>
        <taxon>Sulfolobaceae</taxon>
        <taxon>Saccharolobus</taxon>
    </lineage>
</organism>
<evidence type="ECO:0000256" key="1">
    <source>
        <dbReference type="SAM" id="Phobius"/>
    </source>
</evidence>
<dbReference type="GeneID" id="31485477"/>
<reference evidence="2 3" key="1">
    <citation type="journal article" date="2009" name="Proc. Natl. Acad. Sci. U.S.A.">
        <title>Biogeography of the Sulfolobus islandicus pan-genome.</title>
        <authorList>
            <person name="Reno M.L."/>
            <person name="Held N.L."/>
            <person name="Fields C.J."/>
            <person name="Burke P.V."/>
            <person name="Whitaker R.J."/>
        </authorList>
    </citation>
    <scope>NUCLEOTIDE SEQUENCE [LARGE SCALE GENOMIC DNA]</scope>
    <source>
        <strain evidence="3">L.S.2.15 / Lassen #1</strain>
    </source>
</reference>
<keyword evidence="1" id="KW-0812">Transmembrane</keyword>
<evidence type="ECO:0000313" key="3">
    <source>
        <dbReference type="Proteomes" id="UP000001747"/>
    </source>
</evidence>
<dbReference type="EMBL" id="CP001399">
    <property type="protein sequence ID" value="ACP34921.1"/>
    <property type="molecule type" value="Genomic_DNA"/>
</dbReference>
<name>C3MNF8_SACI2</name>
<accession>C3MNF8</accession>